<feature type="region of interest" description="Disordered" evidence="1">
    <location>
        <begin position="128"/>
        <end position="152"/>
    </location>
</feature>
<dbReference type="EMBL" id="AP014960">
    <property type="protein sequence ID" value="BAS89411.1"/>
    <property type="molecule type" value="Genomic_DNA"/>
</dbReference>
<proteinExistence type="predicted"/>
<dbReference type="Gramene" id="Os04t0447166-00">
    <property type="protein sequence ID" value="Os04t0447166-00"/>
    <property type="gene ID" value="Os04g0447166"/>
</dbReference>
<accession>A0A0P0WB23</accession>
<organism evidence="2 3">
    <name type="scientific">Oryza sativa subsp. japonica</name>
    <name type="common">Rice</name>
    <dbReference type="NCBI Taxonomy" id="39947"/>
    <lineage>
        <taxon>Eukaryota</taxon>
        <taxon>Viridiplantae</taxon>
        <taxon>Streptophyta</taxon>
        <taxon>Embryophyta</taxon>
        <taxon>Tracheophyta</taxon>
        <taxon>Spermatophyta</taxon>
        <taxon>Magnoliopsida</taxon>
        <taxon>Liliopsida</taxon>
        <taxon>Poales</taxon>
        <taxon>Poaceae</taxon>
        <taxon>BOP clade</taxon>
        <taxon>Oryzoideae</taxon>
        <taxon>Oryzeae</taxon>
        <taxon>Oryzinae</taxon>
        <taxon>Oryza</taxon>
        <taxon>Oryza sativa</taxon>
    </lineage>
</organism>
<feature type="region of interest" description="Disordered" evidence="1">
    <location>
        <begin position="193"/>
        <end position="215"/>
    </location>
</feature>
<dbReference type="PaxDb" id="39947-A0A0P0WB23"/>
<dbReference type="Proteomes" id="UP000059680">
    <property type="component" value="Chromosome 4"/>
</dbReference>
<sequence>VRQHAGAATVAPGGVGIAPLDLLLGAAHVGRELPRGRQRRRVGRPRLVGALPEVLLVGGVRGQRVDDGHERRGLRQAGQRREEEAVRVGDEVRVLWVALGGHQAAHQRRAVRDVATERVLPEVERRVLRRAEPHQGGEQGGQVAGRREARPPRRAALVRVPALHGLGVPRLQLVVRLHGLVARVVGRHVRLAPPRDRRPEEQPVGGVRVVLDEQP</sequence>
<gene>
    <name evidence="2" type="ordered locus">Os04g0447166</name>
    <name evidence="2" type="ORF">OSNPB_040447166</name>
</gene>
<keyword evidence="3" id="KW-1185">Reference proteome</keyword>
<evidence type="ECO:0000313" key="3">
    <source>
        <dbReference type="Proteomes" id="UP000059680"/>
    </source>
</evidence>
<evidence type="ECO:0000256" key="1">
    <source>
        <dbReference type="SAM" id="MobiDB-lite"/>
    </source>
</evidence>
<name>A0A0P0WB23_ORYSJ</name>
<dbReference type="AlphaFoldDB" id="A0A0P0WB23"/>
<dbReference type="FunCoup" id="A0A0P0WB23">
    <property type="interactions" value="31"/>
</dbReference>
<reference evidence="3" key="1">
    <citation type="journal article" date="2005" name="Nature">
        <title>The map-based sequence of the rice genome.</title>
        <authorList>
            <consortium name="International rice genome sequencing project (IRGSP)"/>
            <person name="Matsumoto T."/>
            <person name="Wu J."/>
            <person name="Kanamori H."/>
            <person name="Katayose Y."/>
            <person name="Fujisawa M."/>
            <person name="Namiki N."/>
            <person name="Mizuno H."/>
            <person name="Yamamoto K."/>
            <person name="Antonio B.A."/>
            <person name="Baba T."/>
            <person name="Sakata K."/>
            <person name="Nagamura Y."/>
            <person name="Aoki H."/>
            <person name="Arikawa K."/>
            <person name="Arita K."/>
            <person name="Bito T."/>
            <person name="Chiden Y."/>
            <person name="Fujitsuka N."/>
            <person name="Fukunaka R."/>
            <person name="Hamada M."/>
            <person name="Harada C."/>
            <person name="Hayashi A."/>
            <person name="Hijishita S."/>
            <person name="Honda M."/>
            <person name="Hosokawa S."/>
            <person name="Ichikawa Y."/>
            <person name="Idonuma A."/>
            <person name="Iijima M."/>
            <person name="Ikeda M."/>
            <person name="Ikeno M."/>
            <person name="Ito K."/>
            <person name="Ito S."/>
            <person name="Ito T."/>
            <person name="Ito Y."/>
            <person name="Ito Y."/>
            <person name="Iwabuchi A."/>
            <person name="Kamiya K."/>
            <person name="Karasawa W."/>
            <person name="Kurita K."/>
            <person name="Katagiri S."/>
            <person name="Kikuta A."/>
            <person name="Kobayashi H."/>
            <person name="Kobayashi N."/>
            <person name="Machita K."/>
            <person name="Maehara T."/>
            <person name="Masukawa M."/>
            <person name="Mizubayashi T."/>
            <person name="Mukai Y."/>
            <person name="Nagasaki H."/>
            <person name="Nagata Y."/>
            <person name="Naito S."/>
            <person name="Nakashima M."/>
            <person name="Nakama Y."/>
            <person name="Nakamichi Y."/>
            <person name="Nakamura M."/>
            <person name="Meguro A."/>
            <person name="Negishi M."/>
            <person name="Ohta I."/>
            <person name="Ohta T."/>
            <person name="Okamoto M."/>
            <person name="Ono N."/>
            <person name="Saji S."/>
            <person name="Sakaguchi M."/>
            <person name="Sakai K."/>
            <person name="Shibata M."/>
            <person name="Shimokawa T."/>
            <person name="Song J."/>
            <person name="Takazaki Y."/>
            <person name="Terasawa K."/>
            <person name="Tsugane M."/>
            <person name="Tsuji K."/>
            <person name="Ueda S."/>
            <person name="Waki K."/>
            <person name="Yamagata H."/>
            <person name="Yamamoto M."/>
            <person name="Yamamoto S."/>
            <person name="Yamane H."/>
            <person name="Yoshiki S."/>
            <person name="Yoshihara R."/>
            <person name="Yukawa K."/>
            <person name="Zhong H."/>
            <person name="Yano M."/>
            <person name="Yuan Q."/>
            <person name="Ouyang S."/>
            <person name="Liu J."/>
            <person name="Jones K.M."/>
            <person name="Gansberger K."/>
            <person name="Moffat K."/>
            <person name="Hill J."/>
            <person name="Bera J."/>
            <person name="Fadrosh D."/>
            <person name="Jin S."/>
            <person name="Johri S."/>
            <person name="Kim M."/>
            <person name="Overton L."/>
            <person name="Reardon M."/>
            <person name="Tsitrin T."/>
            <person name="Vuong H."/>
            <person name="Weaver B."/>
            <person name="Ciecko A."/>
            <person name="Tallon L."/>
            <person name="Jackson J."/>
            <person name="Pai G."/>
            <person name="Aken S.V."/>
            <person name="Utterback T."/>
            <person name="Reidmuller S."/>
            <person name="Feldblyum T."/>
            <person name="Hsiao J."/>
            <person name="Zismann V."/>
            <person name="Iobst S."/>
            <person name="de Vazeille A.R."/>
            <person name="Buell C.R."/>
            <person name="Ying K."/>
            <person name="Li Y."/>
            <person name="Lu T."/>
            <person name="Huang Y."/>
            <person name="Zhao Q."/>
            <person name="Feng Q."/>
            <person name="Zhang L."/>
            <person name="Zhu J."/>
            <person name="Weng Q."/>
            <person name="Mu J."/>
            <person name="Lu Y."/>
            <person name="Fan D."/>
            <person name="Liu Y."/>
            <person name="Guan J."/>
            <person name="Zhang Y."/>
            <person name="Yu S."/>
            <person name="Liu X."/>
            <person name="Zhang Y."/>
            <person name="Hong G."/>
            <person name="Han B."/>
            <person name="Choisne N."/>
            <person name="Demange N."/>
            <person name="Orjeda G."/>
            <person name="Samain S."/>
            <person name="Cattolico L."/>
            <person name="Pelletier E."/>
            <person name="Couloux A."/>
            <person name="Segurens B."/>
            <person name="Wincker P."/>
            <person name="D'Hont A."/>
            <person name="Scarpelli C."/>
            <person name="Weissenbach J."/>
            <person name="Salanoubat M."/>
            <person name="Quetier F."/>
            <person name="Yu Y."/>
            <person name="Kim H.R."/>
            <person name="Rambo T."/>
            <person name="Currie J."/>
            <person name="Collura K."/>
            <person name="Luo M."/>
            <person name="Yang T."/>
            <person name="Ammiraju J.S.S."/>
            <person name="Engler F."/>
            <person name="Soderlund C."/>
            <person name="Wing R.A."/>
            <person name="Palmer L.E."/>
            <person name="de la Bastide M."/>
            <person name="Spiegel L."/>
            <person name="Nascimento L."/>
            <person name="Zutavern T."/>
            <person name="O'Shaughnessy A."/>
            <person name="Dike S."/>
            <person name="Dedhia N."/>
            <person name="Preston R."/>
            <person name="Balija V."/>
            <person name="McCombie W.R."/>
            <person name="Chow T."/>
            <person name="Chen H."/>
            <person name="Chung M."/>
            <person name="Chen C."/>
            <person name="Shaw J."/>
            <person name="Wu H."/>
            <person name="Hsiao K."/>
            <person name="Chao Y."/>
            <person name="Chu M."/>
            <person name="Cheng C."/>
            <person name="Hour A."/>
            <person name="Lee P."/>
            <person name="Lin S."/>
            <person name="Lin Y."/>
            <person name="Liou J."/>
            <person name="Liu S."/>
            <person name="Hsing Y."/>
            <person name="Raghuvanshi S."/>
            <person name="Mohanty A."/>
            <person name="Bharti A.K."/>
            <person name="Gaur A."/>
            <person name="Gupta V."/>
            <person name="Kumar D."/>
            <person name="Ravi V."/>
            <person name="Vij S."/>
            <person name="Kapur A."/>
            <person name="Khurana P."/>
            <person name="Khurana P."/>
            <person name="Khurana J.P."/>
            <person name="Tyagi A.K."/>
            <person name="Gaikwad K."/>
            <person name="Singh A."/>
            <person name="Dalal V."/>
            <person name="Srivastava S."/>
            <person name="Dixit A."/>
            <person name="Pal A.K."/>
            <person name="Ghazi I.A."/>
            <person name="Yadav M."/>
            <person name="Pandit A."/>
            <person name="Bhargava A."/>
            <person name="Sureshbabu K."/>
            <person name="Batra K."/>
            <person name="Sharma T.R."/>
            <person name="Mohapatra T."/>
            <person name="Singh N.K."/>
            <person name="Messing J."/>
            <person name="Nelson A.B."/>
            <person name="Fuks G."/>
            <person name="Kavchok S."/>
            <person name="Keizer G."/>
            <person name="Linton E."/>
            <person name="Llaca V."/>
            <person name="Song R."/>
            <person name="Tanyolac B."/>
            <person name="Young S."/>
            <person name="Ho-Il K."/>
            <person name="Hahn J.H."/>
            <person name="Sangsakoo G."/>
            <person name="Vanavichit A."/>
            <person name="de Mattos Luiz.A.T."/>
            <person name="Zimmer P.D."/>
            <person name="Malone G."/>
            <person name="Dellagostin O."/>
            <person name="de Oliveira A.C."/>
            <person name="Bevan M."/>
            <person name="Bancroft I."/>
            <person name="Minx P."/>
            <person name="Cordum H."/>
            <person name="Wilson R."/>
            <person name="Cheng Z."/>
            <person name="Jin W."/>
            <person name="Jiang J."/>
            <person name="Leong S.A."/>
            <person name="Iwama H."/>
            <person name="Gojobori T."/>
            <person name="Itoh T."/>
            <person name="Niimura Y."/>
            <person name="Fujii Y."/>
            <person name="Habara T."/>
            <person name="Sakai H."/>
            <person name="Sato Y."/>
            <person name="Wilson G."/>
            <person name="Kumar K."/>
            <person name="McCouch S."/>
            <person name="Juretic N."/>
            <person name="Hoen D."/>
            <person name="Wright S."/>
            <person name="Bruskiewich R."/>
            <person name="Bureau T."/>
            <person name="Miyao A."/>
            <person name="Hirochika H."/>
            <person name="Nishikawa T."/>
            <person name="Kadowaki K."/>
            <person name="Sugiura M."/>
            <person name="Burr B."/>
            <person name="Sasaki T."/>
        </authorList>
    </citation>
    <scope>NUCLEOTIDE SEQUENCE [LARGE SCALE GENOMIC DNA]</scope>
    <source>
        <strain evidence="3">cv. Nipponbare</strain>
    </source>
</reference>
<protein>
    <submittedName>
        <fullName evidence="2">Os04g0447166 protein</fullName>
    </submittedName>
</protein>
<dbReference type="InParanoid" id="A0A0P0WB23"/>
<evidence type="ECO:0000313" key="2">
    <source>
        <dbReference type="EMBL" id="BAS89411.1"/>
    </source>
</evidence>
<feature type="non-terminal residue" evidence="2">
    <location>
        <position position="1"/>
    </location>
</feature>
<reference evidence="2 3" key="2">
    <citation type="journal article" date="2013" name="Plant Cell Physiol.">
        <title>Rice Annotation Project Database (RAP-DB): an integrative and interactive database for rice genomics.</title>
        <authorList>
            <person name="Sakai H."/>
            <person name="Lee S.S."/>
            <person name="Tanaka T."/>
            <person name="Numa H."/>
            <person name="Kim J."/>
            <person name="Kawahara Y."/>
            <person name="Wakimoto H."/>
            <person name="Yang C.C."/>
            <person name="Iwamoto M."/>
            <person name="Abe T."/>
            <person name="Yamada Y."/>
            <person name="Muto A."/>
            <person name="Inokuchi H."/>
            <person name="Ikemura T."/>
            <person name="Matsumoto T."/>
            <person name="Sasaki T."/>
            <person name="Itoh T."/>
        </authorList>
    </citation>
    <scope>NUCLEOTIDE SEQUENCE [LARGE SCALE GENOMIC DNA]</scope>
    <source>
        <strain evidence="3">cv. Nipponbare</strain>
    </source>
</reference>
<reference evidence="2 3" key="3">
    <citation type="journal article" date="2013" name="Rice">
        <title>Improvement of the Oryza sativa Nipponbare reference genome using next generation sequence and optical map data.</title>
        <authorList>
            <person name="Kawahara Y."/>
            <person name="de la Bastide M."/>
            <person name="Hamilton J.P."/>
            <person name="Kanamori H."/>
            <person name="McCombie W.R."/>
            <person name="Ouyang S."/>
            <person name="Schwartz D.C."/>
            <person name="Tanaka T."/>
            <person name="Wu J."/>
            <person name="Zhou S."/>
            <person name="Childs K.L."/>
            <person name="Davidson R.M."/>
            <person name="Lin H."/>
            <person name="Quesada-Ocampo L."/>
            <person name="Vaillancourt B."/>
            <person name="Sakai H."/>
            <person name="Lee S.S."/>
            <person name="Kim J."/>
            <person name="Numa H."/>
            <person name="Itoh T."/>
            <person name="Buell C.R."/>
            <person name="Matsumoto T."/>
        </authorList>
    </citation>
    <scope>NUCLEOTIDE SEQUENCE [LARGE SCALE GENOMIC DNA]</scope>
    <source>
        <strain evidence="3">cv. Nipponbare</strain>
    </source>
</reference>